<accession>A0A1S2P835</accession>
<gene>
    <name evidence="1" type="ORF">BIV24_19295</name>
</gene>
<protein>
    <submittedName>
        <fullName evidence="1">Uncharacterized protein</fullName>
    </submittedName>
</protein>
<comment type="caution">
    <text evidence="1">The sequence shown here is derived from an EMBL/GenBank/DDBJ whole genome shotgun (WGS) entry which is preliminary data.</text>
</comment>
<dbReference type="Proteomes" id="UP000179935">
    <property type="component" value="Unassembled WGS sequence"/>
</dbReference>
<dbReference type="STRING" id="1428652.BIV24_19295"/>
<proteinExistence type="predicted"/>
<dbReference type="EMBL" id="MLYP01000049">
    <property type="protein sequence ID" value="OIJ89766.1"/>
    <property type="molecule type" value="Genomic_DNA"/>
</dbReference>
<keyword evidence="2" id="KW-1185">Reference proteome</keyword>
<reference evidence="1 2" key="1">
    <citation type="submission" date="2016-10" db="EMBL/GenBank/DDBJ databases">
        <title>Genome sequence of Streptomyces sp. MUSC 93.</title>
        <authorList>
            <person name="Lee L.-H."/>
            <person name="Ser H.-L."/>
            <person name="Law J.W.-F."/>
        </authorList>
    </citation>
    <scope>NUCLEOTIDE SEQUENCE [LARGE SCALE GENOMIC DNA]</scope>
    <source>
        <strain evidence="1 2">MUSC 93</strain>
    </source>
</reference>
<evidence type="ECO:0000313" key="2">
    <source>
        <dbReference type="Proteomes" id="UP000179935"/>
    </source>
</evidence>
<dbReference type="AlphaFoldDB" id="A0A1S2P835"/>
<name>A0A1S2P835_9ACTN</name>
<evidence type="ECO:0000313" key="1">
    <source>
        <dbReference type="EMBL" id="OIJ89766.1"/>
    </source>
</evidence>
<sequence length="80" mass="8389">MAPHPASAPPRISLMASGELRDALTAIEEGKGSTAIAALMAIDADSWRAIENRLAVIIGSDLRSLLLAIAERLVDQPNLA</sequence>
<organism evidence="1 2">
    <name type="scientific">Streptomyces colonosanans</name>
    <dbReference type="NCBI Taxonomy" id="1428652"/>
    <lineage>
        <taxon>Bacteria</taxon>
        <taxon>Bacillati</taxon>
        <taxon>Actinomycetota</taxon>
        <taxon>Actinomycetes</taxon>
        <taxon>Kitasatosporales</taxon>
        <taxon>Streptomycetaceae</taxon>
        <taxon>Streptomyces</taxon>
    </lineage>
</organism>